<keyword evidence="2" id="KW-1185">Reference proteome</keyword>
<comment type="caution">
    <text evidence="1">The sequence shown here is derived from an EMBL/GenBank/DDBJ whole genome shotgun (WGS) entry which is preliminary data.</text>
</comment>
<proteinExistence type="predicted"/>
<organism evidence="1 2">
    <name type="scientific">Aphis glycines</name>
    <name type="common">Soybean aphid</name>
    <dbReference type="NCBI Taxonomy" id="307491"/>
    <lineage>
        <taxon>Eukaryota</taxon>
        <taxon>Metazoa</taxon>
        <taxon>Ecdysozoa</taxon>
        <taxon>Arthropoda</taxon>
        <taxon>Hexapoda</taxon>
        <taxon>Insecta</taxon>
        <taxon>Pterygota</taxon>
        <taxon>Neoptera</taxon>
        <taxon>Paraneoptera</taxon>
        <taxon>Hemiptera</taxon>
        <taxon>Sternorrhyncha</taxon>
        <taxon>Aphidomorpha</taxon>
        <taxon>Aphidoidea</taxon>
        <taxon>Aphididae</taxon>
        <taxon>Aphidini</taxon>
        <taxon>Aphis</taxon>
        <taxon>Aphis</taxon>
    </lineage>
</organism>
<protein>
    <submittedName>
        <fullName evidence="1">Uncharacterized protein</fullName>
    </submittedName>
</protein>
<accession>A0A6G0U9K2</accession>
<dbReference type="Proteomes" id="UP000475862">
    <property type="component" value="Unassembled WGS sequence"/>
</dbReference>
<dbReference type="EMBL" id="VYZN01000001">
    <property type="protein sequence ID" value="KAE9545633.1"/>
    <property type="molecule type" value="Genomic_DNA"/>
</dbReference>
<evidence type="ECO:0000313" key="2">
    <source>
        <dbReference type="Proteomes" id="UP000475862"/>
    </source>
</evidence>
<gene>
    <name evidence="1" type="ORF">AGLY_001176</name>
</gene>
<sequence>MFMVLNQLVYLKKIGNAICPIRKKLTCEIKNKFSYVFYVFIYEILMEKLKLCFVVGLMVSEYTLLLKTQKTRNLSFRIYKILQEIGTKIIKVSKWVPLCCTLGGGVDLGLGIYDLYFLNNNKYLKSFEDKSLSLRDFLQYEQLIRNLPINNHSKMPVECNCKLIKNLLHDIHFIDQGPITMSWKLKKYYISFM</sequence>
<dbReference type="AlphaFoldDB" id="A0A6G0U9K2"/>
<name>A0A6G0U9K2_APHGL</name>
<evidence type="ECO:0000313" key="1">
    <source>
        <dbReference type="EMBL" id="KAE9545633.1"/>
    </source>
</evidence>
<reference evidence="1 2" key="1">
    <citation type="submission" date="2019-08" db="EMBL/GenBank/DDBJ databases">
        <title>The genome of the soybean aphid Biotype 1, its phylome, world population structure and adaptation to the North American continent.</title>
        <authorList>
            <person name="Giordano R."/>
            <person name="Donthu R.K."/>
            <person name="Hernandez A.G."/>
            <person name="Wright C.L."/>
            <person name="Zimin A.V."/>
        </authorList>
    </citation>
    <scope>NUCLEOTIDE SEQUENCE [LARGE SCALE GENOMIC DNA]</scope>
    <source>
        <tissue evidence="1">Whole aphids</tissue>
    </source>
</reference>